<dbReference type="PANTHER" id="PTHR21340:SF7">
    <property type="entry name" value="NUDIX HYDROLASE DOMAIN-CONTAINING PROTEIN"/>
    <property type="match status" value="1"/>
</dbReference>
<dbReference type="Pfam" id="PF00293">
    <property type="entry name" value="NUDIX"/>
    <property type="match status" value="1"/>
</dbReference>
<organism evidence="3 4">
    <name type="scientific">Nannocystis pusilla</name>
    <dbReference type="NCBI Taxonomy" id="889268"/>
    <lineage>
        <taxon>Bacteria</taxon>
        <taxon>Pseudomonadati</taxon>
        <taxon>Myxococcota</taxon>
        <taxon>Polyangia</taxon>
        <taxon>Nannocystales</taxon>
        <taxon>Nannocystaceae</taxon>
        <taxon>Nannocystis</taxon>
    </lineage>
</organism>
<feature type="domain" description="Nudix hydrolase" evidence="2">
    <location>
        <begin position="1"/>
        <end position="149"/>
    </location>
</feature>
<dbReference type="PROSITE" id="PS51462">
    <property type="entry name" value="NUDIX"/>
    <property type="match status" value="1"/>
</dbReference>
<dbReference type="Gene3D" id="3.90.79.10">
    <property type="entry name" value="Nucleoside Triphosphate Pyrophosphohydrolase"/>
    <property type="match status" value="1"/>
</dbReference>
<sequence length="159" mass="17339">MPRQSAGILLFRGRGPDLEVLLVHPGGPLWARKDAGAWTIPKGEFADGEDPLAAARREFAEETGHSLAGPFHPLTPIRQRAGKLVHAWACRGDVDPAALRSNTFEVEWPPRSGRRQSFPEVDRAAYFSLADARPKINPAQVALLDELARLPAALDPHAT</sequence>
<evidence type="ECO:0000313" key="4">
    <source>
        <dbReference type="Proteomes" id="UP001139031"/>
    </source>
</evidence>
<dbReference type="InterPro" id="IPR015797">
    <property type="entry name" value="NUDIX_hydrolase-like_dom_sf"/>
</dbReference>
<keyword evidence="4" id="KW-1185">Reference proteome</keyword>
<dbReference type="Proteomes" id="UP001139031">
    <property type="component" value="Unassembled WGS sequence"/>
</dbReference>
<proteinExistence type="predicted"/>
<dbReference type="EMBL" id="JAIRAU010000059">
    <property type="protein sequence ID" value="MBZ5715843.1"/>
    <property type="molecule type" value="Genomic_DNA"/>
</dbReference>
<keyword evidence="1" id="KW-0378">Hydrolase</keyword>
<name>A0ABS7U5J7_9BACT</name>
<dbReference type="PROSITE" id="PS00893">
    <property type="entry name" value="NUDIX_BOX"/>
    <property type="match status" value="1"/>
</dbReference>
<comment type="caution">
    <text evidence="3">The sequence shown here is derived from an EMBL/GenBank/DDBJ whole genome shotgun (WGS) entry which is preliminary data.</text>
</comment>
<protein>
    <submittedName>
        <fullName evidence="3">NUDIX domain-containing protein</fullName>
    </submittedName>
</protein>
<gene>
    <name evidence="3" type="ORF">K7C98_41990</name>
</gene>
<accession>A0ABS7U5J7</accession>
<dbReference type="SUPFAM" id="SSF55811">
    <property type="entry name" value="Nudix"/>
    <property type="match status" value="1"/>
</dbReference>
<dbReference type="PANTHER" id="PTHR21340">
    <property type="entry name" value="DIADENOSINE 5,5-P1,P4-TETRAPHOSPHATE PYROPHOSPHOHYDROLASE MUTT"/>
    <property type="match status" value="1"/>
</dbReference>
<dbReference type="CDD" id="cd04662">
    <property type="entry name" value="NUDIX_Hydrolase"/>
    <property type="match status" value="1"/>
</dbReference>
<evidence type="ECO:0000313" key="3">
    <source>
        <dbReference type="EMBL" id="MBZ5715843.1"/>
    </source>
</evidence>
<evidence type="ECO:0000256" key="1">
    <source>
        <dbReference type="ARBA" id="ARBA00022801"/>
    </source>
</evidence>
<dbReference type="InterPro" id="IPR000086">
    <property type="entry name" value="NUDIX_hydrolase_dom"/>
</dbReference>
<dbReference type="InterPro" id="IPR051325">
    <property type="entry name" value="Nudix_hydrolase_domain"/>
</dbReference>
<dbReference type="InterPro" id="IPR020084">
    <property type="entry name" value="NUDIX_hydrolase_CS"/>
</dbReference>
<evidence type="ECO:0000259" key="2">
    <source>
        <dbReference type="PROSITE" id="PS51462"/>
    </source>
</evidence>
<reference evidence="3" key="1">
    <citation type="submission" date="2021-08" db="EMBL/GenBank/DDBJ databases">
        <authorList>
            <person name="Stevens D.C."/>
        </authorList>
    </citation>
    <scope>NUCLEOTIDE SEQUENCE</scope>
    <source>
        <strain evidence="3">DSM 53165</strain>
    </source>
</reference>
<dbReference type="RefSeq" id="WP_224197583.1">
    <property type="nucleotide sequence ID" value="NZ_JAIRAU010000059.1"/>
</dbReference>